<name>A0A1C7LRN5_GRIFR</name>
<dbReference type="OrthoDB" id="2796951at2759"/>
<dbReference type="AlphaFoldDB" id="A0A1C7LRN5"/>
<evidence type="ECO:0000259" key="2">
    <source>
        <dbReference type="Pfam" id="PF16862"/>
    </source>
</evidence>
<dbReference type="OMA" id="RWVDWAG"/>
<dbReference type="PANTHER" id="PTHR36183:SF2">
    <property type="entry name" value="BETA-GLUCURONIDASE C-TERMINAL DOMAIN-CONTAINING PROTEIN"/>
    <property type="match status" value="1"/>
</dbReference>
<comment type="caution">
    <text evidence="3">The sequence shown here is derived from an EMBL/GenBank/DDBJ whole genome shotgun (WGS) entry which is preliminary data.</text>
</comment>
<evidence type="ECO:0000313" key="4">
    <source>
        <dbReference type="Proteomes" id="UP000092993"/>
    </source>
</evidence>
<keyword evidence="4" id="KW-1185">Reference proteome</keyword>
<dbReference type="Proteomes" id="UP000092993">
    <property type="component" value="Unassembled WGS sequence"/>
</dbReference>
<evidence type="ECO:0000313" key="3">
    <source>
        <dbReference type="EMBL" id="OBZ65454.1"/>
    </source>
</evidence>
<dbReference type="InterPro" id="IPR031728">
    <property type="entry name" value="GlcAase_C"/>
</dbReference>
<protein>
    <submittedName>
        <fullName evidence="3">Beta-glucuronidase</fullName>
    </submittedName>
</protein>
<evidence type="ECO:0000256" key="1">
    <source>
        <dbReference type="SAM" id="MobiDB-lite"/>
    </source>
</evidence>
<feature type="compositionally biased region" description="Low complexity" evidence="1">
    <location>
        <begin position="110"/>
        <end position="120"/>
    </location>
</feature>
<reference evidence="3 4" key="1">
    <citation type="submission" date="2016-03" db="EMBL/GenBank/DDBJ databases">
        <title>Whole genome sequencing of Grifola frondosa 9006-11.</title>
        <authorList>
            <person name="Min B."/>
            <person name="Park H."/>
            <person name="Kim J.-G."/>
            <person name="Cho H."/>
            <person name="Oh Y.-L."/>
            <person name="Kong W.-S."/>
            <person name="Choi I.-G."/>
        </authorList>
    </citation>
    <scope>NUCLEOTIDE SEQUENCE [LARGE SCALE GENOMIC DNA]</scope>
    <source>
        <strain evidence="3 4">9006-11</strain>
    </source>
</reference>
<dbReference type="InterPro" id="IPR052974">
    <property type="entry name" value="GH79_Enzymes"/>
</dbReference>
<accession>A0A1C7LRN5</accession>
<sequence>MAPCCTPRSCPAPHHAYPLHHIFLHRPFPDTLRLRHQRLRPPHSTRQLPAALSTLLSFSIEQDRWPDWTGTDQRNQFTFAALQNFAQLTGTPPKIRVGANSEDHNPCGPQPSRSSPTRSPRQLDHPYPEATSITVGDAYYSLSRFLPSGTHMVWGVNLGLDNVTNAVNMAKAIVGAFASAAVRASGVVLDRIEVGNEADLYKDNGLRPSNWTVSEYVADWISVAGPVAEAAGISGRNGPVTLQGAALRGRDSRHVRSSHWVYWTASLARPYQPLRFQVAKLNTRSLRSISQHQYSAAFCNGGDFPLVSFMSKTAVRGNLTIFEADIAASNAQGLPYILGETNSIACHGAPGVSNTAGAALWAIDYTLQAATLGMQEAFFHEGIGYKYNFIQPVTLNISTIDGSPLDPPSPPHIQPPYYAGLLIDTFVGRTGSAQLVELSVNDSNTSGYAAFEDGRLVRAAFVNLNAWLQSSTGDRPVVHIDLAFAGEGRQVTAAQAARLVIQHADDVANLTFAGQSYETPDVQPKGAVVEENITLADGLDLRATEAVLVRFY</sequence>
<organism evidence="3 4">
    <name type="scientific">Grifola frondosa</name>
    <name type="common">Maitake</name>
    <name type="synonym">Polyporus frondosus</name>
    <dbReference type="NCBI Taxonomy" id="5627"/>
    <lineage>
        <taxon>Eukaryota</taxon>
        <taxon>Fungi</taxon>
        <taxon>Dikarya</taxon>
        <taxon>Basidiomycota</taxon>
        <taxon>Agaricomycotina</taxon>
        <taxon>Agaricomycetes</taxon>
        <taxon>Polyporales</taxon>
        <taxon>Grifolaceae</taxon>
        <taxon>Grifola</taxon>
    </lineage>
</organism>
<dbReference type="SUPFAM" id="SSF51445">
    <property type="entry name" value="(Trans)glycosidases"/>
    <property type="match status" value="1"/>
</dbReference>
<dbReference type="EMBL" id="LUGG01000044">
    <property type="protein sequence ID" value="OBZ65454.1"/>
    <property type="molecule type" value="Genomic_DNA"/>
</dbReference>
<feature type="region of interest" description="Disordered" evidence="1">
    <location>
        <begin position="91"/>
        <end position="129"/>
    </location>
</feature>
<dbReference type="Pfam" id="PF16862">
    <property type="entry name" value="Glyco_hydro_79C"/>
    <property type="match status" value="1"/>
</dbReference>
<feature type="domain" description="Beta-glucuronidase C-terminal" evidence="2">
    <location>
        <begin position="447"/>
        <end position="548"/>
    </location>
</feature>
<dbReference type="Gene3D" id="3.20.20.80">
    <property type="entry name" value="Glycosidases"/>
    <property type="match status" value="1"/>
</dbReference>
<gene>
    <name evidence="3" type="ORF">A0H81_14574</name>
</gene>
<proteinExistence type="predicted"/>
<dbReference type="PANTHER" id="PTHR36183">
    <property type="entry name" value="BETA-GLUCURONIDASE"/>
    <property type="match status" value="1"/>
</dbReference>
<dbReference type="InterPro" id="IPR017853">
    <property type="entry name" value="GH"/>
</dbReference>